<evidence type="ECO:0000256" key="3">
    <source>
        <dbReference type="ARBA" id="ARBA00022801"/>
    </source>
</evidence>
<dbReference type="GO" id="GO:0046872">
    <property type="term" value="F:metal ion binding"/>
    <property type="evidence" value="ECO:0007669"/>
    <property type="project" value="UniProtKB-KW"/>
</dbReference>
<evidence type="ECO:0000256" key="5">
    <source>
        <dbReference type="ARBA" id="ARBA00024029"/>
    </source>
</evidence>
<reference evidence="6 7" key="1">
    <citation type="journal article" date="2013" name="Biodegradation">
        <title>Quantitative proteomic analysis of ibuprofen-degrading Patulibacter sp. strain I11.</title>
        <authorList>
            <person name="Almeida B."/>
            <person name="Kjeldal H."/>
            <person name="Lolas I."/>
            <person name="Knudsen A.D."/>
            <person name="Carvalho G."/>
            <person name="Nielsen K.L."/>
            <person name="Barreto Crespo M.T."/>
            <person name="Stensballe A."/>
            <person name="Nielsen J.L."/>
        </authorList>
    </citation>
    <scope>NUCLEOTIDE SEQUENCE [LARGE SCALE GENOMIC DNA]</scope>
    <source>
        <strain evidence="6 7">I11</strain>
    </source>
</reference>
<dbReference type="EMBL" id="AGUD01000294">
    <property type="protein sequence ID" value="EHN09355.1"/>
    <property type="molecule type" value="Genomic_DNA"/>
</dbReference>
<comment type="caution">
    <text evidence="6">The sequence shown here is derived from an EMBL/GenBank/DDBJ whole genome shotgun (WGS) entry which is preliminary data.</text>
</comment>
<organism evidence="6 7">
    <name type="scientific">Patulibacter medicamentivorans</name>
    <dbReference type="NCBI Taxonomy" id="1097667"/>
    <lineage>
        <taxon>Bacteria</taxon>
        <taxon>Bacillati</taxon>
        <taxon>Actinomycetota</taxon>
        <taxon>Thermoleophilia</taxon>
        <taxon>Solirubrobacterales</taxon>
        <taxon>Patulibacteraceae</taxon>
        <taxon>Patulibacter</taxon>
    </lineage>
</organism>
<evidence type="ECO:0000256" key="4">
    <source>
        <dbReference type="ARBA" id="ARBA00022833"/>
    </source>
</evidence>
<comment type="similarity">
    <text evidence="5">Belongs to the creatininase superfamily.</text>
</comment>
<keyword evidence="7" id="KW-1185">Reference proteome</keyword>
<dbReference type="InterPro" id="IPR003785">
    <property type="entry name" value="Creatininase/forma_Hydrolase"/>
</dbReference>
<keyword evidence="2" id="KW-0479">Metal-binding</keyword>
<dbReference type="EC" id="3.5.2.10" evidence="6"/>
<evidence type="ECO:0000256" key="2">
    <source>
        <dbReference type="ARBA" id="ARBA00022723"/>
    </source>
</evidence>
<dbReference type="Gene3D" id="3.40.50.10310">
    <property type="entry name" value="Creatininase"/>
    <property type="match status" value="1"/>
</dbReference>
<dbReference type="GO" id="GO:0016811">
    <property type="term" value="F:hydrolase activity, acting on carbon-nitrogen (but not peptide) bonds, in linear amides"/>
    <property type="evidence" value="ECO:0007669"/>
    <property type="project" value="TreeGrafter"/>
</dbReference>
<dbReference type="InterPro" id="IPR024087">
    <property type="entry name" value="Creatininase-like_sf"/>
</dbReference>
<dbReference type="InterPro" id="IPR031034">
    <property type="entry name" value="Creatininase"/>
</dbReference>
<comment type="cofactor">
    <cofactor evidence="1">
        <name>Zn(2+)</name>
        <dbReference type="ChEBI" id="CHEBI:29105"/>
    </cofactor>
</comment>
<evidence type="ECO:0000313" key="6">
    <source>
        <dbReference type="EMBL" id="EHN09355.1"/>
    </source>
</evidence>
<dbReference type="NCBIfam" id="TIGR04448">
    <property type="entry name" value="creatininase"/>
    <property type="match status" value="1"/>
</dbReference>
<evidence type="ECO:0000256" key="1">
    <source>
        <dbReference type="ARBA" id="ARBA00001947"/>
    </source>
</evidence>
<keyword evidence="4" id="KW-0862">Zinc</keyword>
<keyword evidence="3 6" id="KW-0378">Hydrolase</keyword>
<dbReference type="PANTHER" id="PTHR35005:SF1">
    <property type="entry name" value="2-AMINO-5-FORMYLAMINO-6-RIBOSYLAMINOPYRIMIDIN-4(3H)-ONE 5'-MONOPHOSPHATE DEFORMYLASE"/>
    <property type="match status" value="1"/>
</dbReference>
<name>H0EAD9_9ACTN</name>
<sequence>MHGPLMSEMTWPEVDAAARAGAVALWSVGATEQHGPHLPLSVDHLIPLELSLRIARRLHVVIPPPQAFGNRSRPLSGGGPSFPGTTSLRAGTLVQVVRDVVGQLAAGGFRSIAVLNWHGENVNLLHEGIELAREAGDLERPDGGGPVRVMLIERVFNAFSEAEMAFLFEDAREGFPGWPAEHAAIMETSLMLALRPDLVRRELIADDRAAVRPFYDLTPTPPEHVAASGVLAEASRASVAKGERLAALIVDRLTAAISEALDPPAAP</sequence>
<dbReference type="SUPFAM" id="SSF102215">
    <property type="entry name" value="Creatininase"/>
    <property type="match status" value="1"/>
</dbReference>
<dbReference type="GO" id="GO:0047789">
    <property type="term" value="F:creatininase activity"/>
    <property type="evidence" value="ECO:0007669"/>
    <property type="project" value="UniProtKB-EC"/>
</dbReference>
<dbReference type="GO" id="GO:0009231">
    <property type="term" value="P:riboflavin biosynthetic process"/>
    <property type="evidence" value="ECO:0007669"/>
    <property type="project" value="TreeGrafter"/>
</dbReference>
<protein>
    <submittedName>
        <fullName evidence="6">Creatinine amidohydrolase</fullName>
        <ecNumber evidence="6">3.5.2.10</ecNumber>
    </submittedName>
</protein>
<dbReference type="Pfam" id="PF02633">
    <property type="entry name" value="Creatininase"/>
    <property type="match status" value="1"/>
</dbReference>
<dbReference type="Proteomes" id="UP000005143">
    <property type="component" value="Unassembled WGS sequence"/>
</dbReference>
<dbReference type="AlphaFoldDB" id="H0EAD9"/>
<evidence type="ECO:0000313" key="7">
    <source>
        <dbReference type="Proteomes" id="UP000005143"/>
    </source>
</evidence>
<proteinExistence type="inferred from homology"/>
<dbReference type="PATRIC" id="fig|1097667.3.peg.3778"/>
<accession>H0EAD9</accession>
<gene>
    <name evidence="6" type="ORF">PAI11_38130</name>
</gene>
<dbReference type="GO" id="GO:0006602">
    <property type="term" value="P:creatinine catabolic process"/>
    <property type="evidence" value="ECO:0007669"/>
    <property type="project" value="InterPro"/>
</dbReference>
<dbReference type="PANTHER" id="PTHR35005">
    <property type="entry name" value="3-DEHYDRO-SCYLLO-INOSOSE HYDROLASE"/>
    <property type="match status" value="1"/>
</dbReference>
<dbReference type="GO" id="GO:0006601">
    <property type="term" value="P:creatine biosynthetic process"/>
    <property type="evidence" value="ECO:0007669"/>
    <property type="project" value="InterPro"/>
</dbReference>